<sequence length="207" mass="24100">MPVEKNNIKENHGDIENKEKSEKLNSEEEKKENKKGLEKSEEDKKEEQTIEQILEAKVLKLEEDLKMSEDKYLRLYAEFENFKKRKNQEIATNNKYKSQDIISKLIPSIDNLERAISSVKENDENSQIIKGVKMVCEGVMHALSEEGVEVINPTGQEFDPNYHQAVLKEENKEKESNTILETFQKGYKLKDRVIRPAMVKVNVTEEK</sequence>
<evidence type="ECO:0000313" key="8">
    <source>
        <dbReference type="Proteomes" id="UP000070467"/>
    </source>
</evidence>
<proteinExistence type="inferred from homology"/>
<evidence type="ECO:0000256" key="3">
    <source>
        <dbReference type="HAMAP-Rule" id="MF_01151"/>
    </source>
</evidence>
<dbReference type="Proteomes" id="UP000070467">
    <property type="component" value="Unassembled WGS sequence"/>
</dbReference>
<feature type="compositionally biased region" description="Basic and acidic residues" evidence="6">
    <location>
        <begin position="1"/>
        <end position="48"/>
    </location>
</feature>
<comment type="similarity">
    <text evidence="1 3 5">Belongs to the GrpE family.</text>
</comment>
<dbReference type="Pfam" id="PF01025">
    <property type="entry name" value="GrpE"/>
    <property type="match status" value="1"/>
</dbReference>
<comment type="caution">
    <text evidence="7">The sequence shown here is derived from an EMBL/GenBank/DDBJ whole genome shotgun (WGS) entry which is preliminary data.</text>
</comment>
<evidence type="ECO:0000256" key="4">
    <source>
        <dbReference type="RuleBase" id="RU000639"/>
    </source>
</evidence>
<keyword evidence="8" id="KW-1185">Reference proteome</keyword>
<keyword evidence="3" id="KW-0963">Cytoplasm</keyword>
<comment type="function">
    <text evidence="3 4">Participates actively in the response to hyperosmotic and heat shock by preventing the aggregation of stress-denatured proteins, in association with DnaK and GrpE. It is the nucleotide exchange factor for DnaK and may function as a thermosensor. Unfolded proteins bind initially to DnaJ; upon interaction with the DnaJ-bound protein, DnaK hydrolyzes its bound ATP, resulting in the formation of a stable complex. GrpE releases ADP from DnaK; ATP binding to DnaK triggers the release of the substrate protein, thus completing the reaction cycle. Several rounds of ATP-dependent interactions between DnaJ, DnaK and GrpE are required for fully efficient folding.</text>
</comment>
<gene>
    <name evidence="3" type="primary">grpE</name>
    <name evidence="7" type="ORF">HMPREF1871_00115</name>
</gene>
<evidence type="ECO:0000313" key="7">
    <source>
        <dbReference type="EMBL" id="KXB58872.1"/>
    </source>
</evidence>
<dbReference type="HAMAP" id="MF_01151">
    <property type="entry name" value="GrpE"/>
    <property type="match status" value="1"/>
</dbReference>
<dbReference type="SUPFAM" id="SSF51064">
    <property type="entry name" value="Head domain of nucleotide exchange factor GrpE"/>
    <property type="match status" value="1"/>
</dbReference>
<comment type="subcellular location">
    <subcellularLocation>
        <location evidence="3">Cytoplasm</location>
    </subcellularLocation>
</comment>
<dbReference type="PRINTS" id="PR00773">
    <property type="entry name" value="GRPEPROTEIN"/>
</dbReference>
<dbReference type="Gene3D" id="2.30.22.10">
    <property type="entry name" value="Head domain of nucleotide exchange factor GrpE"/>
    <property type="match status" value="1"/>
</dbReference>
<dbReference type="RefSeq" id="WP_066128541.1">
    <property type="nucleotide sequence ID" value="NZ_KQ959856.1"/>
</dbReference>
<dbReference type="Gene3D" id="3.90.20.20">
    <property type="match status" value="1"/>
</dbReference>
<evidence type="ECO:0000256" key="2">
    <source>
        <dbReference type="ARBA" id="ARBA00023186"/>
    </source>
</evidence>
<dbReference type="InterPro" id="IPR000740">
    <property type="entry name" value="GrpE"/>
</dbReference>
<organism evidence="7 8">
    <name type="scientific">Gemelliphila asaccharolytica</name>
    <dbReference type="NCBI Taxonomy" id="502393"/>
    <lineage>
        <taxon>Bacteria</taxon>
        <taxon>Bacillati</taxon>
        <taxon>Bacillota</taxon>
        <taxon>Bacilli</taxon>
        <taxon>Bacillales</taxon>
        <taxon>Gemellaceae</taxon>
        <taxon>Gemelliphila</taxon>
    </lineage>
</organism>
<dbReference type="NCBIfam" id="NF010738">
    <property type="entry name" value="PRK14140.1"/>
    <property type="match status" value="1"/>
</dbReference>
<protein>
    <recommendedName>
        <fullName evidence="3 4">Protein GrpE</fullName>
    </recommendedName>
    <alternativeName>
        <fullName evidence="3">HSP-70 cofactor</fullName>
    </alternativeName>
</protein>
<dbReference type="SUPFAM" id="SSF58014">
    <property type="entry name" value="Coiled-coil domain of nucleotide exchange factor GrpE"/>
    <property type="match status" value="1"/>
</dbReference>
<dbReference type="EMBL" id="LSDB01000003">
    <property type="protein sequence ID" value="KXB58872.1"/>
    <property type="molecule type" value="Genomic_DNA"/>
</dbReference>
<keyword evidence="2 3" id="KW-0143">Chaperone</keyword>
<dbReference type="CDD" id="cd00446">
    <property type="entry name" value="GrpE"/>
    <property type="match status" value="1"/>
</dbReference>
<dbReference type="PANTHER" id="PTHR21237">
    <property type="entry name" value="GRPE PROTEIN"/>
    <property type="match status" value="1"/>
</dbReference>
<name>A0ABR5TN89_9BACL</name>
<dbReference type="InterPro" id="IPR009012">
    <property type="entry name" value="GrpE_head"/>
</dbReference>
<evidence type="ECO:0000256" key="6">
    <source>
        <dbReference type="SAM" id="MobiDB-lite"/>
    </source>
</evidence>
<accession>A0ABR5TN89</accession>
<reference evidence="7 8" key="1">
    <citation type="submission" date="2016-01" db="EMBL/GenBank/DDBJ databases">
        <authorList>
            <person name="Mitreva M."/>
            <person name="Pepin K.H."/>
            <person name="Mihindukulasuriya K.A."/>
            <person name="Fulton R."/>
            <person name="Fronick C."/>
            <person name="O'Laughlin M."/>
            <person name="Miner T."/>
            <person name="Herter B."/>
            <person name="Rosa B.A."/>
            <person name="Cordes M."/>
            <person name="Tomlinson C."/>
            <person name="Wollam A."/>
            <person name="Palsikar V.B."/>
            <person name="Mardis E.R."/>
            <person name="Wilson R.K."/>
        </authorList>
    </citation>
    <scope>NUCLEOTIDE SEQUENCE [LARGE SCALE GENOMIC DNA]</scope>
    <source>
        <strain evidence="7 8">KA00071</strain>
    </source>
</reference>
<comment type="subunit">
    <text evidence="3">Homodimer.</text>
</comment>
<dbReference type="PANTHER" id="PTHR21237:SF23">
    <property type="entry name" value="GRPE PROTEIN HOMOLOG, MITOCHONDRIAL"/>
    <property type="match status" value="1"/>
</dbReference>
<dbReference type="InterPro" id="IPR013805">
    <property type="entry name" value="GrpE_CC"/>
</dbReference>
<keyword evidence="3 4" id="KW-0346">Stress response</keyword>
<dbReference type="PROSITE" id="PS01071">
    <property type="entry name" value="GRPE"/>
    <property type="match status" value="1"/>
</dbReference>
<feature type="region of interest" description="Disordered" evidence="6">
    <location>
        <begin position="1"/>
        <end position="49"/>
    </location>
</feature>
<evidence type="ECO:0000256" key="1">
    <source>
        <dbReference type="ARBA" id="ARBA00009054"/>
    </source>
</evidence>
<evidence type="ECO:0000256" key="5">
    <source>
        <dbReference type="RuleBase" id="RU004478"/>
    </source>
</evidence>